<evidence type="ECO:0000313" key="2">
    <source>
        <dbReference type="EMBL" id="MXR52814.1"/>
    </source>
</evidence>
<gene>
    <name evidence="2" type="ORF">GRX03_14515</name>
</gene>
<dbReference type="InterPro" id="IPR023401">
    <property type="entry name" value="ODC_N"/>
</dbReference>
<dbReference type="FunFam" id="3.40.50.720:FF:000311">
    <property type="entry name" value="Ornithine cyclodeaminase"/>
    <property type="match status" value="1"/>
</dbReference>
<dbReference type="InterPro" id="IPR036291">
    <property type="entry name" value="NAD(P)-bd_dom_sf"/>
</dbReference>
<dbReference type="EMBL" id="WUUT01000006">
    <property type="protein sequence ID" value="MXR52814.1"/>
    <property type="molecule type" value="Genomic_DNA"/>
</dbReference>
<keyword evidence="3" id="KW-1185">Reference proteome</keyword>
<dbReference type="SUPFAM" id="SSF51735">
    <property type="entry name" value="NAD(P)-binding Rossmann-fold domains"/>
    <property type="match status" value="1"/>
</dbReference>
<dbReference type="Proteomes" id="UP000466535">
    <property type="component" value="Unassembled WGS sequence"/>
</dbReference>
<accession>A0A6B0T403</accession>
<dbReference type="Gene3D" id="3.30.1780.10">
    <property type="entry name" value="ornithine cyclodeaminase, domain 1"/>
    <property type="match status" value="1"/>
</dbReference>
<sequence length="330" mass="34849">MTLFLQSEEVADLATPAEYVEVVREGYRQRGEGAQAEPRTRLNNADPPGFLTGYFAILPETGAMGGYTYAAGFGQQDAQFVLPLFDAESGELLSIIDGASMNPWKTGAAGAVGIDELAREDATELGIIGSGTQARGQLHGAAAVRDLERVRVFSPTESNREAFAAEMDDQLDAAVEPVESTEQAVSDVDVLITATTATEPVFDGEDLSPGTHVTAMGSYHPTNHEVDPTTVARSKYVPDLRGRIDTDAGAYRTALEEGAIEEGHVHAELGEIVAGAVPGRESADEITLFDSGGTAIETVAAAKLLYDRAREKGLGETLDISSASEAFPGR</sequence>
<proteinExistence type="inferred from homology"/>
<dbReference type="PANTHER" id="PTHR13812">
    <property type="entry name" value="KETIMINE REDUCTASE MU-CRYSTALLIN"/>
    <property type="match status" value="1"/>
</dbReference>
<comment type="similarity">
    <text evidence="1">Belongs to the ornithine cyclodeaminase/mu-crystallin family.</text>
</comment>
<dbReference type="GO" id="GO:0016491">
    <property type="term" value="F:oxidoreductase activity"/>
    <property type="evidence" value="ECO:0007669"/>
    <property type="project" value="UniProtKB-ARBA"/>
</dbReference>
<dbReference type="PIRSF" id="PIRSF001439">
    <property type="entry name" value="CryM"/>
    <property type="match status" value="1"/>
</dbReference>
<dbReference type="Pfam" id="PF02423">
    <property type="entry name" value="OCD_Mu_crystall"/>
    <property type="match status" value="1"/>
</dbReference>
<dbReference type="PANTHER" id="PTHR13812:SF19">
    <property type="entry name" value="KETIMINE REDUCTASE MU-CRYSTALLIN"/>
    <property type="match status" value="1"/>
</dbReference>
<evidence type="ECO:0000256" key="1">
    <source>
        <dbReference type="ARBA" id="ARBA00008903"/>
    </source>
</evidence>
<evidence type="ECO:0000313" key="3">
    <source>
        <dbReference type="Proteomes" id="UP000466535"/>
    </source>
</evidence>
<organism evidence="2 3">
    <name type="scientific">Halovenus carboxidivorans</name>
    <dbReference type="NCBI Taxonomy" id="2692199"/>
    <lineage>
        <taxon>Archaea</taxon>
        <taxon>Methanobacteriati</taxon>
        <taxon>Methanobacteriota</taxon>
        <taxon>Stenosarchaea group</taxon>
        <taxon>Halobacteria</taxon>
        <taxon>Halobacteriales</taxon>
        <taxon>Haloarculaceae</taxon>
        <taxon>Halovenus</taxon>
    </lineage>
</organism>
<dbReference type="GO" id="GO:0005737">
    <property type="term" value="C:cytoplasm"/>
    <property type="evidence" value="ECO:0007669"/>
    <property type="project" value="TreeGrafter"/>
</dbReference>
<name>A0A6B0T403_9EURY</name>
<dbReference type="GO" id="GO:0019752">
    <property type="term" value="P:carboxylic acid metabolic process"/>
    <property type="evidence" value="ECO:0007669"/>
    <property type="project" value="UniProtKB-ARBA"/>
</dbReference>
<reference evidence="2 3" key="1">
    <citation type="submission" date="2019-12" db="EMBL/GenBank/DDBJ databases">
        <title>Isolation and characterization of three novel carbon monoxide-oxidizing members of Halobacteria from salione crusts and soils.</title>
        <authorList>
            <person name="Myers M.R."/>
            <person name="King G.M."/>
        </authorList>
    </citation>
    <scope>NUCLEOTIDE SEQUENCE [LARGE SCALE GENOMIC DNA]</scope>
    <source>
        <strain evidence="2 3">WSH3</strain>
    </source>
</reference>
<dbReference type="OrthoDB" id="182805at2157"/>
<comment type="caution">
    <text evidence="2">The sequence shown here is derived from an EMBL/GenBank/DDBJ whole genome shotgun (WGS) entry which is preliminary data.</text>
</comment>
<dbReference type="AlphaFoldDB" id="A0A6B0T403"/>
<dbReference type="InterPro" id="IPR003462">
    <property type="entry name" value="ODC_Mu_crystall"/>
</dbReference>
<protein>
    <submittedName>
        <fullName evidence="2">Ornithine cyclodeaminase family protein</fullName>
    </submittedName>
</protein>
<dbReference type="RefSeq" id="WP_159764947.1">
    <property type="nucleotide sequence ID" value="NZ_WUUT01000006.1"/>
</dbReference>
<dbReference type="Gene3D" id="3.40.50.720">
    <property type="entry name" value="NAD(P)-binding Rossmann-like Domain"/>
    <property type="match status" value="1"/>
</dbReference>